<dbReference type="EMBL" id="PRFA01000091">
    <property type="protein sequence ID" value="PWU87470.1"/>
    <property type="molecule type" value="Genomic_DNA"/>
</dbReference>
<reference evidence="3 4" key="1">
    <citation type="journal article" date="2018" name="Microb. Genom.">
        <title>Expanding an expanded genome: long-read sequencing of Trypanosoma cruzi.</title>
        <authorList>
            <person name="Berna L."/>
            <person name="Rodriguez M."/>
            <person name="Chiribao M.L."/>
            <person name="Parodi-Talice A."/>
            <person name="Pita S."/>
            <person name="Rijo G."/>
            <person name="Alvarez-Valin F."/>
            <person name="Robello C."/>
        </authorList>
    </citation>
    <scope>NUCLEOTIDE SEQUENCE [LARGE SCALE GENOMIC DNA]</scope>
    <source>
        <strain evidence="3 4">Dm28c</strain>
    </source>
</reference>
<keyword evidence="2" id="KW-0732">Signal</keyword>
<dbReference type="VEuPathDB" id="TriTrypDB:TcBrA4_0164360"/>
<dbReference type="VEuPathDB" id="TriTrypDB:TCSYLVIO_006665"/>
<proteinExistence type="predicted"/>
<dbReference type="VEuPathDB" id="TriTrypDB:C4B63_91g74"/>
<feature type="chain" id="PRO_5015944277" evidence="2">
    <location>
        <begin position="27"/>
        <end position="209"/>
    </location>
</feature>
<feature type="signal peptide" evidence="2">
    <location>
        <begin position="1"/>
        <end position="26"/>
    </location>
</feature>
<dbReference type="InterPro" id="IPR000458">
    <property type="entry name" value="Tryp_mucin"/>
</dbReference>
<dbReference type="VEuPathDB" id="TriTrypDB:TcCLB.507295.30"/>
<feature type="region of interest" description="Disordered" evidence="1">
    <location>
        <begin position="28"/>
        <end position="120"/>
    </location>
</feature>
<dbReference type="Proteomes" id="UP000246121">
    <property type="component" value="Unassembled WGS sequence"/>
</dbReference>
<sequence>MMMTYRLLCALLVLALCCCLSDCVMASEGEDDSSDPSLPPKEQSRETDPLNSNTLPAPQPVIASAAAQPDKAVTVEGSVVSSATQDETGASDHSESAGGDTNKVQTEGKESTVGTPSSTTISVDEIVEKAEDAAATTTTTTKPPITTTTTKKTTTAPEAPSTTNTETQTTTTTRAPSGLRQIDGSLSSSAWVCAPLLLAASALAYTTVG</sequence>
<dbReference type="VEuPathDB" id="TriTrypDB:BCY84_10047"/>
<accession>A0A2V2UTT7</accession>
<dbReference type="AlphaFoldDB" id="A0A2V2UTT7"/>
<protein>
    <submittedName>
        <fullName evidence="3">Putative mucin TcMUCII</fullName>
    </submittedName>
</protein>
<comment type="caution">
    <text evidence="3">The sequence shown here is derived from an EMBL/GenBank/DDBJ whole genome shotgun (WGS) entry which is preliminary data.</text>
</comment>
<feature type="compositionally biased region" description="Polar residues" evidence="1">
    <location>
        <begin position="79"/>
        <end position="88"/>
    </location>
</feature>
<dbReference type="Pfam" id="PF01456">
    <property type="entry name" value="Mucin"/>
    <property type="match status" value="1"/>
</dbReference>
<evidence type="ECO:0000256" key="1">
    <source>
        <dbReference type="SAM" id="MobiDB-lite"/>
    </source>
</evidence>
<dbReference type="VEuPathDB" id="TriTrypDB:TcCL_Unassigned03334"/>
<gene>
    <name evidence="3" type="ORF">C4B63_91g74</name>
</gene>
<evidence type="ECO:0000256" key="2">
    <source>
        <dbReference type="SAM" id="SignalP"/>
    </source>
</evidence>
<evidence type="ECO:0000313" key="4">
    <source>
        <dbReference type="Proteomes" id="UP000246121"/>
    </source>
</evidence>
<evidence type="ECO:0000313" key="3">
    <source>
        <dbReference type="EMBL" id="PWU87470.1"/>
    </source>
</evidence>
<feature type="compositionally biased region" description="Low complexity" evidence="1">
    <location>
        <begin position="133"/>
        <end position="173"/>
    </location>
</feature>
<name>A0A2V2UTT7_TRYCR</name>
<feature type="region of interest" description="Disordered" evidence="1">
    <location>
        <begin position="133"/>
        <end position="179"/>
    </location>
</feature>
<organism evidence="3 4">
    <name type="scientific">Trypanosoma cruzi</name>
    <dbReference type="NCBI Taxonomy" id="5693"/>
    <lineage>
        <taxon>Eukaryota</taxon>
        <taxon>Discoba</taxon>
        <taxon>Euglenozoa</taxon>
        <taxon>Kinetoplastea</taxon>
        <taxon>Metakinetoplastina</taxon>
        <taxon>Trypanosomatida</taxon>
        <taxon>Trypanosomatidae</taxon>
        <taxon>Trypanosoma</taxon>
        <taxon>Schizotrypanum</taxon>
    </lineage>
</organism>
<dbReference type="VEuPathDB" id="TriTrypDB:C3747_350g10"/>